<keyword evidence="4" id="KW-0812">Transmembrane</keyword>
<evidence type="ECO:0000256" key="4">
    <source>
        <dbReference type="ARBA" id="ARBA00022692"/>
    </source>
</evidence>
<keyword evidence="5" id="KW-0732">Signal</keyword>
<dbReference type="GO" id="GO:0070593">
    <property type="term" value="P:dendrite self-avoidance"/>
    <property type="evidence" value="ECO:0007669"/>
    <property type="project" value="TreeGrafter"/>
</dbReference>
<feature type="domain" description="Ig-like" evidence="13">
    <location>
        <begin position="131"/>
        <end position="220"/>
    </location>
</feature>
<dbReference type="FunFam" id="2.60.40.10:FF:000017">
    <property type="entry name" value="Down syndrome cell adhesion molecule b"/>
    <property type="match status" value="1"/>
</dbReference>
<sequence>LRTHTGIPLHQSDAAARPPVSLKCIASGAPTPHVTWTLDGFPLPQHDRLVVGQYVGVGGAVVSHVNLTGVRTEDGGAYTCTATNRAGKTTHTARLNVYGECGRCGTFNITHYSSSNLVTASFPSALSSLTPGAAYVRPMSVVTAVAGEQLTVHCPAAGYPLAKITWTREGRTLPVTARQTVHENGTLVVTRVQKTGDPGTYTCTATDKQGRSHSAAATVQVLGEW</sequence>
<evidence type="ECO:0000256" key="11">
    <source>
        <dbReference type="ARBA" id="ARBA00023180"/>
    </source>
</evidence>
<dbReference type="AlphaFoldDB" id="A0AAE1BU17"/>
<dbReference type="SMART" id="SM00408">
    <property type="entry name" value="IGc2"/>
    <property type="match status" value="2"/>
</dbReference>
<evidence type="ECO:0000259" key="13">
    <source>
        <dbReference type="PROSITE" id="PS50835"/>
    </source>
</evidence>
<keyword evidence="6" id="KW-0677">Repeat</keyword>
<dbReference type="Pfam" id="PF07679">
    <property type="entry name" value="I-set"/>
    <property type="match status" value="1"/>
</dbReference>
<dbReference type="GO" id="GO:0007417">
    <property type="term" value="P:central nervous system development"/>
    <property type="evidence" value="ECO:0007669"/>
    <property type="project" value="TreeGrafter"/>
</dbReference>
<organism evidence="14 15">
    <name type="scientific">Petrolisthes cinctipes</name>
    <name type="common">Flat porcelain crab</name>
    <dbReference type="NCBI Taxonomy" id="88211"/>
    <lineage>
        <taxon>Eukaryota</taxon>
        <taxon>Metazoa</taxon>
        <taxon>Ecdysozoa</taxon>
        <taxon>Arthropoda</taxon>
        <taxon>Crustacea</taxon>
        <taxon>Multicrustacea</taxon>
        <taxon>Malacostraca</taxon>
        <taxon>Eumalacostraca</taxon>
        <taxon>Eucarida</taxon>
        <taxon>Decapoda</taxon>
        <taxon>Pleocyemata</taxon>
        <taxon>Anomura</taxon>
        <taxon>Galatheoidea</taxon>
        <taxon>Porcellanidae</taxon>
        <taxon>Petrolisthes</taxon>
    </lineage>
</organism>
<dbReference type="FunFam" id="2.60.40.10:FF:000005">
    <property type="entry name" value="Neuronal cell adhesion molecule"/>
    <property type="match status" value="1"/>
</dbReference>
<dbReference type="EMBL" id="JAWQEG010006267">
    <property type="protein sequence ID" value="KAK3855319.1"/>
    <property type="molecule type" value="Genomic_DNA"/>
</dbReference>
<evidence type="ECO:0000256" key="2">
    <source>
        <dbReference type="ARBA" id="ARBA00004236"/>
    </source>
</evidence>
<evidence type="ECO:0000256" key="5">
    <source>
        <dbReference type="ARBA" id="ARBA00022729"/>
    </source>
</evidence>
<dbReference type="InterPro" id="IPR003598">
    <property type="entry name" value="Ig_sub2"/>
</dbReference>
<evidence type="ECO:0000256" key="9">
    <source>
        <dbReference type="ARBA" id="ARBA00023136"/>
    </source>
</evidence>
<evidence type="ECO:0000256" key="7">
    <source>
        <dbReference type="ARBA" id="ARBA00022889"/>
    </source>
</evidence>
<reference evidence="14" key="1">
    <citation type="submission" date="2023-10" db="EMBL/GenBank/DDBJ databases">
        <title>Genome assemblies of two species of porcelain crab, Petrolisthes cinctipes and Petrolisthes manimaculis (Anomura: Porcellanidae).</title>
        <authorList>
            <person name="Angst P."/>
        </authorList>
    </citation>
    <scope>NUCLEOTIDE SEQUENCE</scope>
    <source>
        <strain evidence="14">PB745_01</strain>
        <tissue evidence="14">Gill</tissue>
    </source>
</reference>
<dbReference type="Proteomes" id="UP001286313">
    <property type="component" value="Unassembled WGS sequence"/>
</dbReference>
<dbReference type="SUPFAM" id="SSF48726">
    <property type="entry name" value="Immunoglobulin"/>
    <property type="match status" value="2"/>
</dbReference>
<keyword evidence="9" id="KW-0472">Membrane</keyword>
<evidence type="ECO:0000313" key="14">
    <source>
        <dbReference type="EMBL" id="KAK3855319.1"/>
    </source>
</evidence>
<feature type="domain" description="Ig-like" evidence="13">
    <location>
        <begin position="20"/>
        <end position="96"/>
    </location>
</feature>
<keyword evidence="11" id="KW-0325">Glycoprotein</keyword>
<dbReference type="PROSITE" id="PS50835">
    <property type="entry name" value="IG_LIKE"/>
    <property type="match status" value="2"/>
</dbReference>
<dbReference type="InterPro" id="IPR013098">
    <property type="entry name" value="Ig_I-set"/>
</dbReference>
<dbReference type="PANTHER" id="PTHR10075:SF14">
    <property type="entry name" value="CELL ADHESION MOLECULE DSCAM2-RELATED"/>
    <property type="match status" value="1"/>
</dbReference>
<dbReference type="PANTHER" id="PTHR10075">
    <property type="entry name" value="BASIGIN RELATED"/>
    <property type="match status" value="1"/>
</dbReference>
<evidence type="ECO:0000256" key="3">
    <source>
        <dbReference type="ARBA" id="ARBA00022475"/>
    </source>
</evidence>
<keyword evidence="12" id="KW-0393">Immunoglobulin domain</keyword>
<protein>
    <recommendedName>
        <fullName evidence="13">Ig-like domain-containing protein</fullName>
    </recommendedName>
</protein>
<evidence type="ECO:0000256" key="1">
    <source>
        <dbReference type="ARBA" id="ARBA00004167"/>
    </source>
</evidence>
<evidence type="ECO:0000256" key="10">
    <source>
        <dbReference type="ARBA" id="ARBA00023157"/>
    </source>
</evidence>
<keyword evidence="7" id="KW-0130">Cell adhesion</keyword>
<dbReference type="GO" id="GO:0098632">
    <property type="term" value="F:cell-cell adhesion mediator activity"/>
    <property type="evidence" value="ECO:0007669"/>
    <property type="project" value="TreeGrafter"/>
</dbReference>
<keyword evidence="15" id="KW-1185">Reference proteome</keyword>
<dbReference type="SMART" id="SM00409">
    <property type="entry name" value="IG"/>
    <property type="match status" value="2"/>
</dbReference>
<accession>A0AAE1BU17</accession>
<keyword evidence="10" id="KW-1015">Disulfide bond</keyword>
<name>A0AAE1BU17_PETCI</name>
<proteinExistence type="predicted"/>
<dbReference type="GO" id="GO:0007411">
    <property type="term" value="P:axon guidance"/>
    <property type="evidence" value="ECO:0007669"/>
    <property type="project" value="TreeGrafter"/>
</dbReference>
<dbReference type="GO" id="GO:0007156">
    <property type="term" value="P:homophilic cell adhesion via plasma membrane adhesion molecules"/>
    <property type="evidence" value="ECO:0007669"/>
    <property type="project" value="TreeGrafter"/>
</dbReference>
<comment type="caution">
    <text evidence="14">The sequence shown here is derived from an EMBL/GenBank/DDBJ whole genome shotgun (WGS) entry which is preliminary data.</text>
</comment>
<dbReference type="InterPro" id="IPR007110">
    <property type="entry name" value="Ig-like_dom"/>
</dbReference>
<dbReference type="InterPro" id="IPR003599">
    <property type="entry name" value="Ig_sub"/>
</dbReference>
<dbReference type="InterPro" id="IPR036179">
    <property type="entry name" value="Ig-like_dom_sf"/>
</dbReference>
<keyword evidence="3" id="KW-1003">Cell membrane</keyword>
<dbReference type="GO" id="GO:0005886">
    <property type="term" value="C:plasma membrane"/>
    <property type="evidence" value="ECO:0007669"/>
    <property type="project" value="UniProtKB-SubCell"/>
</dbReference>
<evidence type="ECO:0000256" key="8">
    <source>
        <dbReference type="ARBA" id="ARBA00022989"/>
    </source>
</evidence>
<gene>
    <name evidence="14" type="ORF">Pcinc_038269</name>
</gene>
<evidence type="ECO:0000313" key="15">
    <source>
        <dbReference type="Proteomes" id="UP001286313"/>
    </source>
</evidence>
<dbReference type="InterPro" id="IPR013783">
    <property type="entry name" value="Ig-like_fold"/>
</dbReference>
<evidence type="ECO:0000256" key="12">
    <source>
        <dbReference type="ARBA" id="ARBA00023319"/>
    </source>
</evidence>
<feature type="non-terminal residue" evidence="14">
    <location>
        <position position="1"/>
    </location>
</feature>
<comment type="subcellular location">
    <subcellularLocation>
        <location evidence="2">Cell membrane</location>
    </subcellularLocation>
    <subcellularLocation>
        <location evidence="1">Membrane</location>
        <topology evidence="1">Single-pass membrane protein</topology>
    </subcellularLocation>
</comment>
<dbReference type="GO" id="GO:0030424">
    <property type="term" value="C:axon"/>
    <property type="evidence" value="ECO:0007669"/>
    <property type="project" value="TreeGrafter"/>
</dbReference>
<dbReference type="Gene3D" id="2.60.40.10">
    <property type="entry name" value="Immunoglobulins"/>
    <property type="match status" value="2"/>
</dbReference>
<evidence type="ECO:0000256" key="6">
    <source>
        <dbReference type="ARBA" id="ARBA00022737"/>
    </source>
</evidence>
<keyword evidence="8" id="KW-1133">Transmembrane helix</keyword>
<dbReference type="Pfam" id="PF13927">
    <property type="entry name" value="Ig_3"/>
    <property type="match status" value="1"/>
</dbReference>